<evidence type="ECO:0000313" key="9">
    <source>
        <dbReference type="Proteomes" id="UP000054845"/>
    </source>
</evidence>
<dbReference type="InterPro" id="IPR000996">
    <property type="entry name" value="Clathrin_L-chain"/>
</dbReference>
<dbReference type="GO" id="GO:0072583">
    <property type="term" value="P:clathrin-dependent endocytosis"/>
    <property type="evidence" value="ECO:0007669"/>
    <property type="project" value="TreeGrafter"/>
</dbReference>
<feature type="region of interest" description="Disordered" evidence="7">
    <location>
        <begin position="172"/>
        <end position="208"/>
    </location>
</feature>
<dbReference type="GO" id="GO:0030130">
    <property type="term" value="C:clathrin coat of trans-Golgi network vesicle"/>
    <property type="evidence" value="ECO:0007669"/>
    <property type="project" value="InterPro"/>
</dbReference>
<evidence type="ECO:0000256" key="3">
    <source>
        <dbReference type="ARBA" id="ARBA00023136"/>
    </source>
</evidence>
<dbReference type="Pfam" id="PF01086">
    <property type="entry name" value="Clathrin_lg_ch"/>
    <property type="match status" value="1"/>
</dbReference>
<dbReference type="PANTHER" id="PTHR10639">
    <property type="entry name" value="CLATHRIN LIGHT CHAIN"/>
    <property type="match status" value="1"/>
</dbReference>
<proteinExistence type="inferred from homology"/>
<keyword evidence="9" id="KW-1185">Reference proteome</keyword>
<dbReference type="Proteomes" id="UP000054845">
    <property type="component" value="Unassembled WGS sequence"/>
</dbReference>
<evidence type="ECO:0000256" key="2">
    <source>
        <dbReference type="ARBA" id="ARBA00005263"/>
    </source>
</evidence>
<dbReference type="AlphaFoldDB" id="A0A0N7L8Z1"/>
<name>A0A0N7L8Z1_9BASI</name>
<feature type="compositionally biased region" description="Basic and acidic residues" evidence="7">
    <location>
        <begin position="175"/>
        <end position="208"/>
    </location>
</feature>
<keyword evidence="8" id="KW-0946">Virion</keyword>
<protein>
    <recommendedName>
        <fullName evidence="6">Clathrin light chain</fullName>
    </recommendedName>
</protein>
<evidence type="ECO:0000256" key="7">
    <source>
        <dbReference type="SAM" id="MobiDB-lite"/>
    </source>
</evidence>
<organism evidence="8 9">
    <name type="scientific">Ceraceosorus bombacis</name>
    <dbReference type="NCBI Taxonomy" id="401625"/>
    <lineage>
        <taxon>Eukaryota</taxon>
        <taxon>Fungi</taxon>
        <taxon>Dikarya</taxon>
        <taxon>Basidiomycota</taxon>
        <taxon>Ustilaginomycotina</taxon>
        <taxon>Exobasidiomycetes</taxon>
        <taxon>Ceraceosorales</taxon>
        <taxon>Ceraceosoraceae</taxon>
        <taxon>Ceraceosorus</taxon>
    </lineage>
</organism>
<keyword evidence="4 6" id="KW-0168">Coated pit</keyword>
<comment type="similarity">
    <text evidence="2 6">Belongs to the clathrin light chain family.</text>
</comment>
<feature type="compositionally biased region" description="Polar residues" evidence="7">
    <location>
        <begin position="130"/>
        <end position="142"/>
    </location>
</feature>
<dbReference type="GO" id="GO:0032050">
    <property type="term" value="F:clathrin heavy chain binding"/>
    <property type="evidence" value="ECO:0007669"/>
    <property type="project" value="TreeGrafter"/>
</dbReference>
<evidence type="ECO:0000256" key="4">
    <source>
        <dbReference type="ARBA" id="ARBA00023176"/>
    </source>
</evidence>
<reference evidence="8 9" key="1">
    <citation type="submission" date="2014-09" db="EMBL/GenBank/DDBJ databases">
        <authorList>
            <person name="Magalhaes I.L.F."/>
            <person name="Oliveira U."/>
            <person name="Santos F.R."/>
            <person name="Vidigal T.H.D.A."/>
            <person name="Brescovit A.D."/>
            <person name="Santos A.J."/>
        </authorList>
    </citation>
    <scope>NUCLEOTIDE SEQUENCE [LARGE SCALE GENOMIC DNA]</scope>
</reference>
<dbReference type="OrthoDB" id="5512at2759"/>
<dbReference type="EMBL" id="CCYA01000149">
    <property type="protein sequence ID" value="CEH12330.1"/>
    <property type="molecule type" value="Genomic_DNA"/>
</dbReference>
<feature type="region of interest" description="Disordered" evidence="7">
    <location>
        <begin position="56"/>
        <end position="113"/>
    </location>
</feature>
<comment type="subcellular location">
    <subcellularLocation>
        <location evidence="1 6">Cytoplasmic vesicle membrane</location>
        <topology evidence="1 6">Peripheral membrane protein</topology>
        <orientation evidence="1 6">Cytoplasmic side</orientation>
    </subcellularLocation>
    <subcellularLocation>
        <location evidence="6">Membrane</location>
        <location evidence="6">Coated pit</location>
        <topology evidence="6">Peripheral membrane protein</topology>
        <orientation evidence="6">Cytoplasmic side</orientation>
    </subcellularLocation>
    <text evidence="6">Cytoplasmic face of coated pits and vesicles.</text>
</comment>
<comment type="function">
    <text evidence="6">Clathrin is the major protein of the polyhedral coat of coated pits and vesicles.</text>
</comment>
<keyword evidence="8" id="KW-0167">Capsid protein</keyword>
<dbReference type="STRING" id="401625.A0A0N7L8Z1"/>
<evidence type="ECO:0000256" key="6">
    <source>
        <dbReference type="RuleBase" id="RU363137"/>
    </source>
</evidence>
<dbReference type="GO" id="GO:0030132">
    <property type="term" value="C:clathrin coat of coated pit"/>
    <property type="evidence" value="ECO:0007669"/>
    <property type="project" value="InterPro"/>
</dbReference>
<dbReference type="PANTHER" id="PTHR10639:SF7">
    <property type="entry name" value="CLATHRIN LIGHT CHAIN"/>
    <property type="match status" value="1"/>
</dbReference>
<dbReference type="GO" id="GO:0006886">
    <property type="term" value="P:intracellular protein transport"/>
    <property type="evidence" value="ECO:0007669"/>
    <property type="project" value="InterPro"/>
</dbReference>
<feature type="region of interest" description="Disordered" evidence="7">
    <location>
        <begin position="126"/>
        <end position="158"/>
    </location>
</feature>
<evidence type="ECO:0000256" key="1">
    <source>
        <dbReference type="ARBA" id="ARBA00004180"/>
    </source>
</evidence>
<dbReference type="GO" id="GO:0005198">
    <property type="term" value="F:structural molecule activity"/>
    <property type="evidence" value="ECO:0007669"/>
    <property type="project" value="InterPro"/>
</dbReference>
<keyword evidence="3 6" id="KW-0472">Membrane</keyword>
<keyword evidence="5 6" id="KW-0968">Cytoplasmic vesicle</keyword>
<evidence type="ECO:0000313" key="8">
    <source>
        <dbReference type="EMBL" id="CEH12330.1"/>
    </source>
</evidence>
<evidence type="ECO:0000256" key="5">
    <source>
        <dbReference type="ARBA" id="ARBA00023329"/>
    </source>
</evidence>
<sequence length="299" mass="31473">MSFDFNTSAPESDPTADFLARERAAAGALQGDADLFGSSVAGGAAGVSGEKDFESGAAAFPSLDGDEPSAATTTATTHNNTGGFGDEDDLLGGGASAFAQQTRAPVDEMDKFQSDFPELEEEIAMPATQPPVTNTNGYSSAPAQPAQSFGASGGGSGYAGVSDPYSHLNNAEESEAVKQWRTRQADDIAKRDAEAERKKSETISKAEQDVDKFYEEYNAKKEKSIKQNKESEAAFLAQQSAELAEGTTWSRVTKLLDLQNSQSKTIARGGPGSTDLTRMKEILLSLRREGQTAPGAAGY</sequence>
<accession>A0A0N7L8Z1</accession>